<gene>
    <name evidence="2" type="ORF">DBV39_01130</name>
</gene>
<evidence type="ECO:0000256" key="1">
    <source>
        <dbReference type="ARBA" id="ARBA00009981"/>
    </source>
</evidence>
<reference evidence="2 3" key="1">
    <citation type="submission" date="2018-04" db="EMBL/GenBank/DDBJ databases">
        <title>Bordetella sp. HZ20 isolated from seawater.</title>
        <authorList>
            <person name="Sun C."/>
        </authorList>
    </citation>
    <scope>NUCLEOTIDE SEQUENCE [LARGE SCALE GENOMIC DNA]</scope>
    <source>
        <strain evidence="2 3">HZ20</strain>
    </source>
</reference>
<keyword evidence="3" id="KW-1185">Reference proteome</keyword>
<dbReference type="AlphaFoldDB" id="A0A2R4XFN6"/>
<organism evidence="2 3">
    <name type="scientific">Orrella marina</name>
    <dbReference type="NCBI Taxonomy" id="2163011"/>
    <lineage>
        <taxon>Bacteria</taxon>
        <taxon>Pseudomonadati</taxon>
        <taxon>Pseudomonadota</taxon>
        <taxon>Betaproteobacteria</taxon>
        <taxon>Burkholderiales</taxon>
        <taxon>Alcaligenaceae</taxon>
        <taxon>Orrella</taxon>
    </lineage>
</organism>
<comment type="similarity">
    <text evidence="1">Belongs to the phD/YefM antitoxin family.</text>
</comment>
<evidence type="ECO:0000313" key="3">
    <source>
        <dbReference type="Proteomes" id="UP000244571"/>
    </source>
</evidence>
<accession>A0A2R4XFN6</accession>
<dbReference type="KEGG" id="boz:DBV39_01130"/>
<protein>
    <submittedName>
        <fullName evidence="2">Antitoxin</fullName>
    </submittedName>
</protein>
<evidence type="ECO:0000313" key="2">
    <source>
        <dbReference type="EMBL" id="AWB32549.1"/>
    </source>
</evidence>
<sequence length="98" mass="10972">MRRSGNHGEQDNHLTTIKRIADISISMSDFKKNSAQILHEAGDKPLAVLSHNRTAFYMVTPGLFGALVEELANRELEAIVRKRLTLKDTSVEVNIDLI</sequence>
<dbReference type="SUPFAM" id="SSF143120">
    <property type="entry name" value="YefM-like"/>
    <property type="match status" value="1"/>
</dbReference>
<proteinExistence type="inferred from homology"/>
<name>A0A2R4XFN6_9BURK</name>
<dbReference type="InterPro" id="IPR036165">
    <property type="entry name" value="YefM-like_sf"/>
</dbReference>
<dbReference type="OrthoDB" id="5297687at2"/>
<dbReference type="Proteomes" id="UP000244571">
    <property type="component" value="Chromosome"/>
</dbReference>
<dbReference type="EMBL" id="CP028901">
    <property type="protein sequence ID" value="AWB32549.1"/>
    <property type="molecule type" value="Genomic_DNA"/>
</dbReference>